<dbReference type="RefSeq" id="XP_024578501.1">
    <property type="nucleotide sequence ID" value="XM_024727978.1"/>
</dbReference>
<dbReference type="OrthoDB" id="79283at2759"/>
<feature type="compositionally biased region" description="Polar residues" evidence="1">
    <location>
        <begin position="375"/>
        <end position="387"/>
    </location>
</feature>
<dbReference type="EMBL" id="CCYD01000610">
    <property type="protein sequence ID" value="CEG42132.1"/>
    <property type="molecule type" value="Genomic_DNA"/>
</dbReference>
<sequence>MDNTSELRLYFACELCGMCCKKRVKSSVESDVILQASEIIPGSIPQFSDVTLKRNKRAQQKDCTASSKRHHILQSQASTEGLLAVLSSHSLSPQTKQLHTRNMPLVVDTIYSPVITSKHACQSFLEPESNTQPKQAVLPVQTQQVLSCYSDAHSPYDRNMVQFSGLYVVRGPTAPKHLRYTMEITIAKLHLRSRCIQRFQSFFLLRKRLLKILKTRLPSRKTLLDETPFISANYELVEFLTRPRSIQCHECESTYRQLASVKFPRRTLLSPSSQDVQERSQLLETFLDHCVQIATRWAACQRSKRMFVATLGTFLGVDLTTLLNNQKEVLEVRCVKDEKNDLALTKANDGAMLSPSLQDKSDHGDDFKDDRHSEPNFTFISDLSGHNNVKRSQSHR</sequence>
<name>A0A0P1ALY7_PLAHL</name>
<proteinExistence type="predicted"/>
<accession>A0A0P1ALY7</accession>
<protein>
    <submittedName>
        <fullName evidence="2">Phox homologous domain</fullName>
    </submittedName>
</protein>
<evidence type="ECO:0000313" key="2">
    <source>
        <dbReference type="EMBL" id="CEG42132.1"/>
    </source>
</evidence>
<feature type="region of interest" description="Disordered" evidence="1">
    <location>
        <begin position="352"/>
        <end position="396"/>
    </location>
</feature>
<evidence type="ECO:0000313" key="3">
    <source>
        <dbReference type="Proteomes" id="UP000054928"/>
    </source>
</evidence>
<dbReference type="Proteomes" id="UP000054928">
    <property type="component" value="Unassembled WGS sequence"/>
</dbReference>
<keyword evidence="3" id="KW-1185">Reference proteome</keyword>
<dbReference type="GeneID" id="36407488"/>
<evidence type="ECO:0000256" key="1">
    <source>
        <dbReference type="SAM" id="MobiDB-lite"/>
    </source>
</evidence>
<reference evidence="3" key="1">
    <citation type="submission" date="2014-09" db="EMBL/GenBank/DDBJ databases">
        <authorList>
            <person name="Sharma Rahul"/>
            <person name="Thines Marco"/>
        </authorList>
    </citation>
    <scope>NUCLEOTIDE SEQUENCE [LARGE SCALE GENOMIC DNA]</scope>
</reference>
<feature type="compositionally biased region" description="Basic and acidic residues" evidence="1">
    <location>
        <begin position="359"/>
        <end position="374"/>
    </location>
</feature>
<dbReference type="AlphaFoldDB" id="A0A0P1ALY7"/>
<organism evidence="2 3">
    <name type="scientific">Plasmopara halstedii</name>
    <name type="common">Downy mildew of sunflower</name>
    <dbReference type="NCBI Taxonomy" id="4781"/>
    <lineage>
        <taxon>Eukaryota</taxon>
        <taxon>Sar</taxon>
        <taxon>Stramenopiles</taxon>
        <taxon>Oomycota</taxon>
        <taxon>Peronosporomycetes</taxon>
        <taxon>Peronosporales</taxon>
        <taxon>Peronosporaceae</taxon>
        <taxon>Plasmopara</taxon>
    </lineage>
</organism>